<name>A0ABQ5QSJ8_9ACTN</name>
<dbReference type="RefSeq" id="WP_281894164.1">
    <property type="nucleotide sequence ID" value="NZ_BSDI01000007.1"/>
</dbReference>
<proteinExistence type="predicted"/>
<gene>
    <name evidence="1" type="ORF">Pa4123_21300</name>
</gene>
<reference evidence="1" key="1">
    <citation type="submission" date="2022-12" db="EMBL/GenBank/DDBJ databases">
        <title>New Phytohabitans aurantiacus sp. RD004123 nov., an actinomycete isolated from soil.</title>
        <authorList>
            <person name="Triningsih D.W."/>
            <person name="Harunari E."/>
            <person name="Igarashi Y."/>
        </authorList>
    </citation>
    <scope>NUCLEOTIDE SEQUENCE</scope>
    <source>
        <strain evidence="1">RD004123</strain>
    </source>
</reference>
<dbReference type="Proteomes" id="UP001144280">
    <property type="component" value="Unassembled WGS sequence"/>
</dbReference>
<evidence type="ECO:0000313" key="1">
    <source>
        <dbReference type="EMBL" id="GLH96856.1"/>
    </source>
</evidence>
<protein>
    <submittedName>
        <fullName evidence="1">Uncharacterized protein</fullName>
    </submittedName>
</protein>
<keyword evidence="2" id="KW-1185">Reference proteome</keyword>
<sequence length="76" mass="8778">MIQPLRPADCRYCGGGIVWGTLQNGRDRCFDKQPIPIVEVLPRDRYAYSRRLRAVVCLDGEKRPPALVLRAHRCRE</sequence>
<organism evidence="1 2">
    <name type="scientific">Phytohabitans aurantiacus</name>
    <dbReference type="NCBI Taxonomy" id="3016789"/>
    <lineage>
        <taxon>Bacteria</taxon>
        <taxon>Bacillati</taxon>
        <taxon>Actinomycetota</taxon>
        <taxon>Actinomycetes</taxon>
        <taxon>Micromonosporales</taxon>
        <taxon>Micromonosporaceae</taxon>
    </lineage>
</organism>
<dbReference type="EMBL" id="BSDI01000007">
    <property type="protein sequence ID" value="GLH96856.1"/>
    <property type="molecule type" value="Genomic_DNA"/>
</dbReference>
<evidence type="ECO:0000313" key="2">
    <source>
        <dbReference type="Proteomes" id="UP001144280"/>
    </source>
</evidence>
<accession>A0ABQ5QSJ8</accession>
<comment type="caution">
    <text evidence="1">The sequence shown here is derived from an EMBL/GenBank/DDBJ whole genome shotgun (WGS) entry which is preliminary data.</text>
</comment>